<feature type="transmembrane region" description="Helical" evidence="1">
    <location>
        <begin position="531"/>
        <end position="549"/>
    </location>
</feature>
<feature type="transmembrane region" description="Helical" evidence="1">
    <location>
        <begin position="477"/>
        <end position="498"/>
    </location>
</feature>
<proteinExistence type="predicted"/>
<feature type="transmembrane region" description="Helical" evidence="1">
    <location>
        <begin position="244"/>
        <end position="262"/>
    </location>
</feature>
<sequence>MTFGIMRFEIRYQLRNPVFWVALALFFLLGFGITASENVSVGTPGGVHENAPSAIAIATAILSLFYLFVITAFVANAIVRDDASGFAPIVRATAVTSRQIVFGRFLGGLVVAWLGYLALPLGMAAGSVMLWVDPETLGPQKLSFYAWNFLLFAVPNLFMISALLFALATNLRSMLAAYIGAVLLVMSYLVTTSIVGQKIEYRETFARFEPIGMGALSLAQRYWTQAELNSRLLDLSGVLLFNRLWTIALGVIFLGFTVWRFSMTERAPSKRRLRRLARRDEKTAKAAAVTPDTSGSRVVSRDLVPERMVQFGSRLRTEVRQVLTSPGLIVLALFAVTQTAAGLWLGRSAYGTSDFPTLAGVIGTIRNGFSIVLLMIAAFYGGELVWRERDRKFNELLDSTPVPSWVMTLPKVLAIFVVLLVVNLAAMVTGLFYQIVEGSRDLDIGAYLAWFILPAAIDGLLIAVLAVVVQVLSPNKYIGWGILFVWFVGSIFLSNMGWSNPLYTYAAGPSVPLSDFNGQGSFWHGSLTFQFYWLCFAAILVALAHLLWPRGTDVGLKVRARRFGQSTARVPLAIAAVAALVMAGTGAFTYHNIKQLNRYETDDEVEAYQAAFERKYLRNEALPQPSVDHVDMDVALYPTQRRMLVSGSYDLVNRTDRPLGEVHVRQGSRDLDVQRMAVGGARLVADDKEFGYRVYRFDRPLAPGAHTRLDFQTQIWRRGFRAGAPATDVIENGTFANNFEFAPTIGMNRQGLLSDRAKRRRQGLTPELRPAKLEDLSATRHNYIRTDWVTSDIRFSTAAGQTPIAPGNRVSDVTADGRRTARFVSTAPIQNFFSIQSSDYRVARREHNGIALEVFYHRGHDENVARMLTAMGNALDYYRAHFGPYQFNYARIIEFPGYQSFAQAFAGTMPYSETIGFNANTTDPTKIDFTSYVVAHEMAHQYWAHQEAGADMQGATMTTETLAQYSALMVMKRMYGADKIRRFLKYELDNYLSNRKGEVVEEVPLERVENQGYIHYRKGAVAMYLLQERLGEAAVDRALSRFVAKWRFKGPPYPRSTDLIAEFRAEAKTPADQKLIDDLFGRITLYDLKLVDATTRKVAGGWQTALTVSAAKTYASGKGEETRAALNEPVAIGLFTARPGLGAFAPSDVVLMGRQQLRSGTQRFLLISRQKPSFAGIDPYNTYIDRNSDDNVKEVTAS</sequence>
<dbReference type="PANTHER" id="PTHR43471">
    <property type="entry name" value="ABC TRANSPORTER PERMEASE"/>
    <property type="match status" value="1"/>
</dbReference>
<dbReference type="AlphaFoldDB" id="A0A429V9T2"/>
<feature type="transmembrane region" description="Helical" evidence="1">
    <location>
        <begin position="570"/>
        <end position="590"/>
    </location>
</feature>
<gene>
    <name evidence="2" type="ORF">HMF7854_07455</name>
</gene>
<dbReference type="EMBL" id="RWJF01000001">
    <property type="protein sequence ID" value="RST30686.1"/>
    <property type="molecule type" value="Genomic_DNA"/>
</dbReference>
<feature type="transmembrane region" description="Helical" evidence="1">
    <location>
        <begin position="412"/>
        <end position="435"/>
    </location>
</feature>
<keyword evidence="2" id="KW-0645">Protease</keyword>
<comment type="caution">
    <text evidence="2">The sequence shown here is derived from an EMBL/GenBank/DDBJ whole genome shotgun (WGS) entry which is preliminary data.</text>
</comment>
<protein>
    <submittedName>
        <fullName evidence="2">Aminopeptidase</fullName>
    </submittedName>
</protein>
<dbReference type="SUPFAM" id="SSF55486">
    <property type="entry name" value="Metalloproteases ('zincins'), catalytic domain"/>
    <property type="match status" value="1"/>
</dbReference>
<evidence type="ECO:0000313" key="2">
    <source>
        <dbReference type="EMBL" id="RST30686.1"/>
    </source>
</evidence>
<dbReference type="Gene3D" id="1.10.390.10">
    <property type="entry name" value="Neutral Protease Domain 2"/>
    <property type="match status" value="1"/>
</dbReference>
<feature type="transmembrane region" description="Helical" evidence="1">
    <location>
        <begin position="365"/>
        <end position="386"/>
    </location>
</feature>
<dbReference type="GO" id="GO:0004177">
    <property type="term" value="F:aminopeptidase activity"/>
    <property type="evidence" value="ECO:0007669"/>
    <property type="project" value="UniProtKB-KW"/>
</dbReference>
<keyword evidence="1" id="KW-0812">Transmembrane</keyword>
<keyword evidence="1" id="KW-0472">Membrane</keyword>
<keyword evidence="2" id="KW-0031">Aminopeptidase</keyword>
<dbReference type="Proteomes" id="UP000274661">
    <property type="component" value="Unassembled WGS sequence"/>
</dbReference>
<feature type="transmembrane region" description="Helical" evidence="1">
    <location>
        <begin position="447"/>
        <end position="470"/>
    </location>
</feature>
<reference evidence="2 3" key="1">
    <citation type="submission" date="2018-12" db="EMBL/GenBank/DDBJ databases">
        <title>Sphingomonas sp. HMF7854 Genome sequencing and assembly.</title>
        <authorList>
            <person name="Cha I."/>
            <person name="Kang H."/>
            <person name="Kim H."/>
            <person name="Kang J."/>
            <person name="Joh K."/>
        </authorList>
    </citation>
    <scope>NUCLEOTIDE SEQUENCE [LARGE SCALE GENOMIC DNA]</scope>
    <source>
        <strain evidence="2 3">HMF7854</strain>
    </source>
</reference>
<evidence type="ECO:0000313" key="3">
    <source>
        <dbReference type="Proteomes" id="UP000274661"/>
    </source>
</evidence>
<evidence type="ECO:0000256" key="1">
    <source>
        <dbReference type="SAM" id="Phobius"/>
    </source>
</evidence>
<name>A0A429V9T2_9SPHN</name>
<dbReference type="OrthoDB" id="100605at2"/>
<accession>A0A429V9T2</accession>
<dbReference type="PANTHER" id="PTHR43471:SF12">
    <property type="entry name" value="HYPOTHETICAL MEMBRANE PROTEIN, CONSERVED"/>
    <property type="match status" value="1"/>
</dbReference>
<keyword evidence="2" id="KW-0378">Hydrolase</keyword>
<feature type="transmembrane region" description="Helical" evidence="1">
    <location>
        <begin position="322"/>
        <end position="345"/>
    </location>
</feature>
<feature type="transmembrane region" description="Helical" evidence="1">
    <location>
        <begin position="144"/>
        <end position="168"/>
    </location>
</feature>
<keyword evidence="3" id="KW-1185">Reference proteome</keyword>
<feature type="transmembrane region" description="Helical" evidence="1">
    <location>
        <begin position="175"/>
        <end position="195"/>
    </location>
</feature>
<feature type="transmembrane region" description="Helical" evidence="1">
    <location>
        <begin position="54"/>
        <end position="79"/>
    </location>
</feature>
<dbReference type="InterPro" id="IPR027268">
    <property type="entry name" value="Peptidase_M4/M1_CTD_sf"/>
</dbReference>
<feature type="transmembrane region" description="Helical" evidence="1">
    <location>
        <begin position="100"/>
        <end position="132"/>
    </location>
</feature>
<organism evidence="2 3">
    <name type="scientific">Sphingomonas ginkgonis</name>
    <dbReference type="NCBI Taxonomy" id="2315330"/>
    <lineage>
        <taxon>Bacteria</taxon>
        <taxon>Pseudomonadati</taxon>
        <taxon>Pseudomonadota</taxon>
        <taxon>Alphaproteobacteria</taxon>
        <taxon>Sphingomonadales</taxon>
        <taxon>Sphingomonadaceae</taxon>
        <taxon>Sphingomonas</taxon>
    </lineage>
</organism>
<dbReference type="RefSeq" id="WP_126718520.1">
    <property type="nucleotide sequence ID" value="NZ_RWJF01000001.1"/>
</dbReference>
<keyword evidence="1" id="KW-1133">Transmembrane helix</keyword>